<dbReference type="EMBL" id="AUWU02000004">
    <property type="protein sequence ID" value="KAH0573983.1"/>
    <property type="molecule type" value="Genomic_DNA"/>
</dbReference>
<proteinExistence type="predicted"/>
<evidence type="ECO:0000313" key="1">
    <source>
        <dbReference type="EMBL" id="EST48313.1"/>
    </source>
</evidence>
<gene>
    <name evidence="1" type="ORF">SS50377_11514</name>
    <name evidence="2" type="ORF">SS50377_23918</name>
</gene>
<evidence type="ECO:0000313" key="3">
    <source>
        <dbReference type="Proteomes" id="UP000018208"/>
    </source>
</evidence>
<evidence type="ECO:0000313" key="2">
    <source>
        <dbReference type="EMBL" id="KAH0573983.1"/>
    </source>
</evidence>
<reference evidence="2" key="2">
    <citation type="submission" date="2020-12" db="EMBL/GenBank/DDBJ databases">
        <title>New Spironucleus salmonicida genome in near-complete chromosomes.</title>
        <authorList>
            <person name="Xu F."/>
            <person name="Kurt Z."/>
            <person name="Jimenez-Gonzalez A."/>
            <person name="Astvaldsson A."/>
            <person name="Andersson J.O."/>
            <person name="Svard S.G."/>
        </authorList>
    </citation>
    <scope>NUCLEOTIDE SEQUENCE</scope>
    <source>
        <strain evidence="2">ATCC 50377</strain>
    </source>
</reference>
<dbReference type="AlphaFoldDB" id="V6LVP3"/>
<dbReference type="EMBL" id="KI545993">
    <property type="protein sequence ID" value="EST48313.1"/>
    <property type="molecule type" value="Genomic_DNA"/>
</dbReference>
<name>V6LVP3_9EUKA</name>
<reference evidence="1 2" key="1">
    <citation type="journal article" date="2014" name="PLoS Genet.">
        <title>The Genome of Spironucleus salmonicida Highlights a Fish Pathogen Adapted to Fluctuating Environments.</title>
        <authorList>
            <person name="Xu F."/>
            <person name="Jerlstrom-Hultqvist J."/>
            <person name="Einarsson E."/>
            <person name="Astvaldsson A."/>
            <person name="Svard S.G."/>
            <person name="Andersson J.O."/>
        </authorList>
    </citation>
    <scope>NUCLEOTIDE SEQUENCE</scope>
    <source>
        <strain evidence="2">ATCC 50377</strain>
    </source>
</reference>
<dbReference type="Proteomes" id="UP000018208">
    <property type="component" value="Unassembled WGS sequence"/>
</dbReference>
<organism evidence="1">
    <name type="scientific">Spironucleus salmonicida</name>
    <dbReference type="NCBI Taxonomy" id="348837"/>
    <lineage>
        <taxon>Eukaryota</taxon>
        <taxon>Metamonada</taxon>
        <taxon>Diplomonadida</taxon>
        <taxon>Hexamitidae</taxon>
        <taxon>Hexamitinae</taxon>
        <taxon>Spironucleus</taxon>
    </lineage>
</organism>
<sequence>MINYNQILERNFYTYLEQENALKNMKNYQKSLINSCRPKKFSAPSISDIFGISDRPKPVYAKPAKPIKYPKYKPVKLSKTMKNVTLYPYQHIKVVPKIDDQEVFLDAVVSQFLGENCQVEPMKRGQKCFVEVQFAHE</sequence>
<keyword evidence="3" id="KW-1185">Reference proteome</keyword>
<accession>V6LVP3</accession>
<dbReference type="VEuPathDB" id="GiardiaDB:SS50377_23918"/>
<protein>
    <submittedName>
        <fullName evidence="1">Uncharacterized protein</fullName>
    </submittedName>
</protein>